<name>A0A0H4WQ47_9BACT</name>
<dbReference type="AlphaFoldDB" id="A0A0H4WQ47"/>
<protein>
    <submittedName>
        <fullName evidence="1">Uncharacterized protein</fullName>
    </submittedName>
</protein>
<reference evidence="1 2" key="1">
    <citation type="journal article" date="2016" name="PLoS ONE">
        <title>Complete Genome Sequence and Comparative Genomics of a Novel Myxobacterium Myxococcus hansupus.</title>
        <authorList>
            <person name="Sharma G."/>
            <person name="Narwani T."/>
            <person name="Subramanian S."/>
        </authorList>
    </citation>
    <scope>NUCLEOTIDE SEQUENCE [LARGE SCALE GENOMIC DNA]</scope>
    <source>
        <strain evidence="2">mixupus</strain>
    </source>
</reference>
<dbReference type="PATRIC" id="fig|1297742.4.peg.639"/>
<evidence type="ECO:0000313" key="2">
    <source>
        <dbReference type="Proteomes" id="UP000009026"/>
    </source>
</evidence>
<organism evidence="1 2">
    <name type="scientific">Pseudomyxococcus hansupus</name>
    <dbReference type="NCBI Taxonomy" id="1297742"/>
    <lineage>
        <taxon>Bacteria</taxon>
        <taxon>Pseudomonadati</taxon>
        <taxon>Myxococcota</taxon>
        <taxon>Myxococcia</taxon>
        <taxon>Myxococcales</taxon>
        <taxon>Cystobacterineae</taxon>
        <taxon>Myxococcaceae</taxon>
        <taxon>Pseudomyxococcus</taxon>
    </lineage>
</organism>
<sequence>MQSHALSDTDRRFRLAFEACTIVPADFSHEAHVRLAYVYLSEHGTEESIARMRTALQRFLVHHGIPATKFHETLTRAWVLAVEYFMGKAPSGSSKDFIEKNSELLDSGIMLTHYSAQVLFSADARGAYVEPDLEPIPVPGRAV</sequence>
<evidence type="ECO:0000313" key="1">
    <source>
        <dbReference type="EMBL" id="AKQ63713.1"/>
    </source>
</evidence>
<accession>A0A0H4WQ47</accession>
<dbReference type="Proteomes" id="UP000009026">
    <property type="component" value="Chromosome"/>
</dbReference>
<dbReference type="EMBL" id="CP012109">
    <property type="protein sequence ID" value="AKQ63713.1"/>
    <property type="molecule type" value="Genomic_DNA"/>
</dbReference>
<dbReference type="KEGG" id="mym:A176_000625"/>
<keyword evidence="2" id="KW-1185">Reference proteome</keyword>
<gene>
    <name evidence="1" type="ORF">A176_000625</name>
</gene>
<dbReference type="OrthoDB" id="72030at2"/>
<dbReference type="eggNOG" id="COG1247">
    <property type="taxonomic scope" value="Bacteria"/>
</dbReference>
<proteinExistence type="predicted"/>
<dbReference type="RefSeq" id="WP_044889829.1">
    <property type="nucleotide sequence ID" value="NZ_CP012109.1"/>
</dbReference>